<keyword evidence="6 11" id="KW-0812">Transmembrane</keyword>
<keyword evidence="15" id="KW-1185">Reference proteome</keyword>
<dbReference type="PROSITE" id="PS50885">
    <property type="entry name" value="HAMP"/>
    <property type="match status" value="1"/>
</dbReference>
<dbReference type="Proteomes" id="UP000540989">
    <property type="component" value="Unassembled WGS sequence"/>
</dbReference>
<comment type="subcellular location">
    <subcellularLocation>
        <location evidence="2">Membrane</location>
        <topology evidence="2">Multi-pass membrane protein</topology>
    </subcellularLocation>
</comment>
<keyword evidence="8 11" id="KW-1133">Transmembrane helix</keyword>
<dbReference type="InterPro" id="IPR003660">
    <property type="entry name" value="HAMP_dom"/>
</dbReference>
<dbReference type="CDD" id="cd00082">
    <property type="entry name" value="HisKA"/>
    <property type="match status" value="1"/>
</dbReference>
<dbReference type="Gene3D" id="6.10.340.10">
    <property type="match status" value="1"/>
</dbReference>
<dbReference type="SMART" id="SM00388">
    <property type="entry name" value="HisKA"/>
    <property type="match status" value="1"/>
</dbReference>
<evidence type="ECO:0000256" key="9">
    <source>
        <dbReference type="ARBA" id="ARBA00023012"/>
    </source>
</evidence>
<name>A0A7W7ZGF5_9BACT</name>
<protein>
    <recommendedName>
        <fullName evidence="3">histidine kinase</fullName>
        <ecNumber evidence="3">2.7.13.3</ecNumber>
    </recommendedName>
</protein>
<dbReference type="Pfam" id="PF00512">
    <property type="entry name" value="HisKA"/>
    <property type="match status" value="1"/>
</dbReference>
<dbReference type="Gene3D" id="1.10.287.130">
    <property type="match status" value="1"/>
</dbReference>
<dbReference type="Gene3D" id="3.30.565.10">
    <property type="entry name" value="Histidine kinase-like ATPase, C-terminal domain"/>
    <property type="match status" value="1"/>
</dbReference>
<evidence type="ECO:0000313" key="14">
    <source>
        <dbReference type="EMBL" id="MBB5059392.1"/>
    </source>
</evidence>
<organism evidence="14 15">
    <name type="scientific">Granulicella aggregans</name>
    <dbReference type="NCBI Taxonomy" id="474949"/>
    <lineage>
        <taxon>Bacteria</taxon>
        <taxon>Pseudomonadati</taxon>
        <taxon>Acidobacteriota</taxon>
        <taxon>Terriglobia</taxon>
        <taxon>Terriglobales</taxon>
        <taxon>Acidobacteriaceae</taxon>
        <taxon>Granulicella</taxon>
    </lineage>
</organism>
<evidence type="ECO:0000256" key="5">
    <source>
        <dbReference type="ARBA" id="ARBA00022679"/>
    </source>
</evidence>
<dbReference type="SUPFAM" id="SSF47384">
    <property type="entry name" value="Homodimeric domain of signal transducing histidine kinase"/>
    <property type="match status" value="1"/>
</dbReference>
<dbReference type="GO" id="GO:0005886">
    <property type="term" value="C:plasma membrane"/>
    <property type="evidence" value="ECO:0007669"/>
    <property type="project" value="TreeGrafter"/>
</dbReference>
<dbReference type="SUPFAM" id="SSF158472">
    <property type="entry name" value="HAMP domain-like"/>
    <property type="match status" value="1"/>
</dbReference>
<keyword evidence="5" id="KW-0808">Transferase</keyword>
<dbReference type="SUPFAM" id="SSF55874">
    <property type="entry name" value="ATPase domain of HSP90 chaperone/DNA topoisomerase II/histidine kinase"/>
    <property type="match status" value="1"/>
</dbReference>
<accession>A0A7W7ZGF5</accession>
<evidence type="ECO:0000313" key="15">
    <source>
        <dbReference type="Proteomes" id="UP000540989"/>
    </source>
</evidence>
<dbReference type="InterPro" id="IPR005467">
    <property type="entry name" value="His_kinase_dom"/>
</dbReference>
<sequence>MAFSVGSALTGVHVVPQGNMYATVAPLLAAEAVDTFETGGAPAFTQFSEHNFSQNQGTLFLLDGFYADVLSRSLPPNGVRAAKEARLGQLTVFGPHLAAYRYLSRSGRPYTLLLEMRDGPGQFREIWGLSAFWAVAAIGAVVTILCWWLTYHIVSPVHHIQAAAREVALGNLSARVAPEVHLRGDELAALARDFDGMVSRLESLIRSQKSLLNSVSHEVRSPLARITLAVEVLRDGRVSEAENALAHLDRDVSRLDILMGQLLTLSRLDTGLGYQERQSLDLVQLVEEVCTDGDFEARANGKRVLFRSALARLDLPADATALRSAVENIVRNGIRFSETGAQVLVDLQVTDQSIGTSVQVRIRDHGPGVPEDYLSAIFQPFFQVKGGSVSQVGNGLGLAIALEAVRMHRGSILAKNLSPSGLEILIEIPLGAC</sequence>
<evidence type="ECO:0000256" key="3">
    <source>
        <dbReference type="ARBA" id="ARBA00012438"/>
    </source>
</evidence>
<feature type="domain" description="Histidine kinase" evidence="12">
    <location>
        <begin position="214"/>
        <end position="432"/>
    </location>
</feature>
<keyword evidence="10 11" id="KW-0472">Membrane</keyword>
<dbReference type="InterPro" id="IPR003594">
    <property type="entry name" value="HATPase_dom"/>
</dbReference>
<comment type="caution">
    <text evidence="14">The sequence shown here is derived from an EMBL/GenBank/DDBJ whole genome shotgun (WGS) entry which is preliminary data.</text>
</comment>
<dbReference type="InterPro" id="IPR036097">
    <property type="entry name" value="HisK_dim/P_sf"/>
</dbReference>
<dbReference type="InterPro" id="IPR003661">
    <property type="entry name" value="HisK_dim/P_dom"/>
</dbReference>
<dbReference type="EMBL" id="JACHIP010000005">
    <property type="protein sequence ID" value="MBB5059392.1"/>
    <property type="molecule type" value="Genomic_DNA"/>
</dbReference>
<evidence type="ECO:0000259" key="13">
    <source>
        <dbReference type="PROSITE" id="PS50885"/>
    </source>
</evidence>
<dbReference type="RefSeq" id="WP_184220696.1">
    <property type="nucleotide sequence ID" value="NZ_JACHIP010000005.1"/>
</dbReference>
<evidence type="ECO:0000256" key="10">
    <source>
        <dbReference type="ARBA" id="ARBA00023136"/>
    </source>
</evidence>
<dbReference type="InterPro" id="IPR050428">
    <property type="entry name" value="TCS_sensor_his_kinase"/>
</dbReference>
<proteinExistence type="predicted"/>
<dbReference type="PROSITE" id="PS50109">
    <property type="entry name" value="HIS_KIN"/>
    <property type="match status" value="1"/>
</dbReference>
<dbReference type="AlphaFoldDB" id="A0A7W7ZGF5"/>
<dbReference type="PANTHER" id="PTHR45436">
    <property type="entry name" value="SENSOR HISTIDINE KINASE YKOH"/>
    <property type="match status" value="1"/>
</dbReference>
<gene>
    <name evidence="14" type="ORF">HDF16_004115</name>
</gene>
<evidence type="ECO:0000256" key="2">
    <source>
        <dbReference type="ARBA" id="ARBA00004141"/>
    </source>
</evidence>
<comment type="catalytic activity">
    <reaction evidence="1">
        <text>ATP + protein L-histidine = ADP + protein N-phospho-L-histidine.</text>
        <dbReference type="EC" id="2.7.13.3"/>
    </reaction>
</comment>
<keyword evidence="7 14" id="KW-0418">Kinase</keyword>
<feature type="transmembrane region" description="Helical" evidence="11">
    <location>
        <begin position="126"/>
        <end position="150"/>
    </location>
</feature>
<dbReference type="CDD" id="cd06225">
    <property type="entry name" value="HAMP"/>
    <property type="match status" value="1"/>
</dbReference>
<dbReference type="PRINTS" id="PR00344">
    <property type="entry name" value="BCTRLSENSOR"/>
</dbReference>
<dbReference type="PANTHER" id="PTHR45436:SF15">
    <property type="entry name" value="SENSOR HISTIDINE KINASE CUSS"/>
    <property type="match status" value="1"/>
</dbReference>
<feature type="domain" description="HAMP" evidence="13">
    <location>
        <begin position="151"/>
        <end position="206"/>
    </location>
</feature>
<dbReference type="SMART" id="SM00304">
    <property type="entry name" value="HAMP"/>
    <property type="match status" value="1"/>
</dbReference>
<dbReference type="Pfam" id="PF02518">
    <property type="entry name" value="HATPase_c"/>
    <property type="match status" value="1"/>
</dbReference>
<evidence type="ECO:0000256" key="4">
    <source>
        <dbReference type="ARBA" id="ARBA00022553"/>
    </source>
</evidence>
<evidence type="ECO:0000256" key="11">
    <source>
        <dbReference type="SAM" id="Phobius"/>
    </source>
</evidence>
<dbReference type="SMART" id="SM00387">
    <property type="entry name" value="HATPase_c"/>
    <property type="match status" value="1"/>
</dbReference>
<evidence type="ECO:0000256" key="7">
    <source>
        <dbReference type="ARBA" id="ARBA00022777"/>
    </source>
</evidence>
<evidence type="ECO:0000256" key="8">
    <source>
        <dbReference type="ARBA" id="ARBA00022989"/>
    </source>
</evidence>
<dbReference type="EC" id="2.7.13.3" evidence="3"/>
<reference evidence="14 15" key="1">
    <citation type="submission" date="2020-08" db="EMBL/GenBank/DDBJ databases">
        <title>Genomic Encyclopedia of Type Strains, Phase IV (KMG-V): Genome sequencing to study the core and pangenomes of soil and plant-associated prokaryotes.</title>
        <authorList>
            <person name="Whitman W."/>
        </authorList>
    </citation>
    <scope>NUCLEOTIDE SEQUENCE [LARGE SCALE GENOMIC DNA]</scope>
    <source>
        <strain evidence="14 15">M8UP14</strain>
    </source>
</reference>
<dbReference type="Pfam" id="PF00672">
    <property type="entry name" value="HAMP"/>
    <property type="match status" value="1"/>
</dbReference>
<evidence type="ECO:0000256" key="1">
    <source>
        <dbReference type="ARBA" id="ARBA00000085"/>
    </source>
</evidence>
<dbReference type="InterPro" id="IPR004358">
    <property type="entry name" value="Sig_transdc_His_kin-like_C"/>
</dbReference>
<keyword evidence="4" id="KW-0597">Phosphoprotein</keyword>
<evidence type="ECO:0000256" key="6">
    <source>
        <dbReference type="ARBA" id="ARBA00022692"/>
    </source>
</evidence>
<dbReference type="GO" id="GO:0000155">
    <property type="term" value="F:phosphorelay sensor kinase activity"/>
    <property type="evidence" value="ECO:0007669"/>
    <property type="project" value="InterPro"/>
</dbReference>
<evidence type="ECO:0000259" key="12">
    <source>
        <dbReference type="PROSITE" id="PS50109"/>
    </source>
</evidence>
<dbReference type="InterPro" id="IPR036890">
    <property type="entry name" value="HATPase_C_sf"/>
</dbReference>
<keyword evidence="9" id="KW-0902">Two-component regulatory system</keyword>